<organism evidence="3 4">
    <name type="scientific">Allosediminivita pacifica</name>
    <dbReference type="NCBI Taxonomy" id="1267769"/>
    <lineage>
        <taxon>Bacteria</taxon>
        <taxon>Pseudomonadati</taxon>
        <taxon>Pseudomonadota</taxon>
        <taxon>Alphaproteobacteria</taxon>
        <taxon>Rhodobacterales</taxon>
        <taxon>Paracoccaceae</taxon>
        <taxon>Allosediminivita</taxon>
    </lineage>
</organism>
<dbReference type="PIRSF" id="PIRSF016919">
    <property type="entry name" value="HupE_UreJ"/>
    <property type="match status" value="1"/>
</dbReference>
<feature type="transmembrane region" description="Helical" evidence="1">
    <location>
        <begin position="137"/>
        <end position="165"/>
    </location>
</feature>
<evidence type="ECO:0000313" key="4">
    <source>
        <dbReference type="Proteomes" id="UP000244069"/>
    </source>
</evidence>
<keyword evidence="1" id="KW-0472">Membrane</keyword>
<name>A0A2T6ATI6_9RHOB</name>
<dbReference type="Pfam" id="PF04955">
    <property type="entry name" value="HupE_UreJ"/>
    <property type="match status" value="1"/>
</dbReference>
<evidence type="ECO:0000256" key="1">
    <source>
        <dbReference type="SAM" id="Phobius"/>
    </source>
</evidence>
<proteinExistence type="predicted"/>
<feature type="transmembrane region" description="Helical" evidence="1">
    <location>
        <begin position="92"/>
        <end position="125"/>
    </location>
</feature>
<keyword evidence="4" id="KW-1185">Reference proteome</keyword>
<accession>A0A2T6ATI6</accession>
<dbReference type="InterPro" id="IPR007038">
    <property type="entry name" value="HupE_UreJ"/>
</dbReference>
<gene>
    <name evidence="3" type="ORF">C8N44_11314</name>
</gene>
<sequence length="191" mass="18660">MRRLTLTLIPALIAAGPALAHLDPVQHGSFAAGASHPMFGTDHILAMVAVGLWAASLGGRALWALPTAFVGAMALGFLLSLGGMPLPMVEPMILASVLVLGVLVATASRLSLPVAAAIVAALAVFHGHAHGSEMGGAGAMAYLGGFALATAALHAAGTVIGAGLARFGGPVVARGAGVFVAMGGSFLALAG</sequence>
<feature type="signal peptide" evidence="2">
    <location>
        <begin position="1"/>
        <end position="20"/>
    </location>
</feature>
<protein>
    <submittedName>
        <fullName evidence="3">Urease accessory protein</fullName>
    </submittedName>
</protein>
<feature type="transmembrane region" description="Helical" evidence="1">
    <location>
        <begin position="171"/>
        <end position="190"/>
    </location>
</feature>
<evidence type="ECO:0000256" key="2">
    <source>
        <dbReference type="SAM" id="SignalP"/>
    </source>
</evidence>
<evidence type="ECO:0000313" key="3">
    <source>
        <dbReference type="EMBL" id="PTX47130.1"/>
    </source>
</evidence>
<keyword evidence="2" id="KW-0732">Signal</keyword>
<feature type="transmembrane region" description="Helical" evidence="1">
    <location>
        <begin position="68"/>
        <end position="86"/>
    </location>
</feature>
<comment type="caution">
    <text evidence="3">The sequence shown here is derived from an EMBL/GenBank/DDBJ whole genome shotgun (WGS) entry which is preliminary data.</text>
</comment>
<keyword evidence="1" id="KW-0812">Transmembrane</keyword>
<dbReference type="EMBL" id="QBKN01000013">
    <property type="protein sequence ID" value="PTX47130.1"/>
    <property type="molecule type" value="Genomic_DNA"/>
</dbReference>
<dbReference type="RefSeq" id="WP_107976598.1">
    <property type="nucleotide sequence ID" value="NZ_BMEZ01000010.1"/>
</dbReference>
<dbReference type="Proteomes" id="UP000244069">
    <property type="component" value="Unassembled WGS sequence"/>
</dbReference>
<feature type="chain" id="PRO_5015506185" evidence="2">
    <location>
        <begin position="21"/>
        <end position="191"/>
    </location>
</feature>
<keyword evidence="1" id="KW-1133">Transmembrane helix</keyword>
<dbReference type="OrthoDB" id="9808192at2"/>
<dbReference type="AlphaFoldDB" id="A0A2T6ATI6"/>
<reference evidence="3 4" key="1">
    <citation type="submission" date="2018-04" db="EMBL/GenBank/DDBJ databases">
        <title>Genomic Encyclopedia of Archaeal and Bacterial Type Strains, Phase II (KMG-II): from individual species to whole genera.</title>
        <authorList>
            <person name="Goeker M."/>
        </authorList>
    </citation>
    <scope>NUCLEOTIDE SEQUENCE [LARGE SCALE GENOMIC DNA]</scope>
    <source>
        <strain evidence="3 4">DSM 29329</strain>
    </source>
</reference>